<dbReference type="EMBL" id="CP009933">
    <property type="protein sequence ID" value="AKA68894.1"/>
    <property type="molecule type" value="Genomic_DNA"/>
</dbReference>
<feature type="region of interest" description="Disordered" evidence="1">
    <location>
        <begin position="32"/>
        <end position="59"/>
    </location>
</feature>
<accession>A0A0E3M5V4</accession>
<evidence type="ECO:0000313" key="3">
    <source>
        <dbReference type="Proteomes" id="UP000033115"/>
    </source>
</evidence>
<dbReference type="RefSeq" id="WP_029161915.1">
    <property type="nucleotide sequence ID" value="NZ_CP009933.1"/>
</dbReference>
<proteinExistence type="predicted"/>
<keyword evidence="3" id="KW-1185">Reference proteome</keyword>
<dbReference type="Proteomes" id="UP000033115">
    <property type="component" value="Chromosome"/>
</dbReference>
<evidence type="ECO:0000256" key="1">
    <source>
        <dbReference type="SAM" id="MobiDB-lite"/>
    </source>
</evidence>
<gene>
    <name evidence="2" type="ORF">CSCA_1769</name>
</gene>
<protein>
    <submittedName>
        <fullName evidence="2">Uncharacterized protein</fullName>
    </submittedName>
</protein>
<dbReference type="KEGG" id="csq:CSCA_1769"/>
<evidence type="ECO:0000313" key="2">
    <source>
        <dbReference type="EMBL" id="AKA68894.1"/>
    </source>
</evidence>
<sequence length="89" mass="10210">MNVSSNYYNYSYYNQAYQINALSNPQLYITRTSSSPNSDSSEVKVKKVSSKSSMHTEYDKNPTYSNLNYTSNSLINLLKLKGINFFKNP</sequence>
<name>A0A0E3M5V4_CLOSL</name>
<dbReference type="HOGENOM" id="CLU_2449447_0_0_9"/>
<reference evidence="2 3" key="1">
    <citation type="journal article" date="2015" name="J. Biotechnol.">
        <title>Complete genome sequence of a malodorant-producing acetogen, Clostridium scatologenes ATCC 25775(T).</title>
        <authorList>
            <person name="Zhu Z."/>
            <person name="Guo T."/>
            <person name="Zheng H."/>
            <person name="Song T."/>
            <person name="Ouyang P."/>
            <person name="Xie J."/>
        </authorList>
    </citation>
    <scope>NUCLEOTIDE SEQUENCE [LARGE SCALE GENOMIC DNA]</scope>
    <source>
        <strain evidence="2 3">ATCC 25775</strain>
    </source>
</reference>
<organism evidence="2 3">
    <name type="scientific">Clostridium scatologenes</name>
    <dbReference type="NCBI Taxonomy" id="1548"/>
    <lineage>
        <taxon>Bacteria</taxon>
        <taxon>Bacillati</taxon>
        <taxon>Bacillota</taxon>
        <taxon>Clostridia</taxon>
        <taxon>Eubacteriales</taxon>
        <taxon>Clostridiaceae</taxon>
        <taxon>Clostridium</taxon>
    </lineage>
</organism>
<dbReference type="AlphaFoldDB" id="A0A0E3M5V4"/>